<dbReference type="SUPFAM" id="SSF53098">
    <property type="entry name" value="Ribonuclease H-like"/>
    <property type="match status" value="1"/>
</dbReference>
<dbReference type="Gene3D" id="3.30.420.10">
    <property type="entry name" value="Ribonuclease H-like superfamily/Ribonuclease H"/>
    <property type="match status" value="1"/>
</dbReference>
<feature type="non-terminal residue" evidence="3">
    <location>
        <position position="322"/>
    </location>
</feature>
<dbReference type="Proteomes" id="UP001189429">
    <property type="component" value="Unassembled WGS sequence"/>
</dbReference>
<proteinExistence type="predicted"/>
<keyword evidence="4" id="KW-1185">Reference proteome</keyword>
<gene>
    <name evidence="3" type="ORF">PCOR1329_LOCUS64132</name>
</gene>
<sequence length="322" mass="35578">METYPEGLDEGPGQARPPTDGAEGEECAEGGEATGVPAGEHEIDINAPIKRLIHKVHVTLGHPRKEIFPKVLWAAHARPEIARFVRDEYECADCQARVQQAGHRAVAIRRTVQFNEVIAVDTFNLSFEGACATGPTFRSWRCSMGPRMGAWKAFVRAWVGPFGPPEMLLLDGGPESEAHFERGLEHLGVFHRVVDSESPWGNGRAERCAGWVREILVRASESSVVTTRAKLETLLREVVPAKHRCLRHGGYSPFQLVYGTNPRLPNDLLSGDGIRQGAAAADYARQRAIRDLARQELFRTTSKRKLAEASKANVHPDSRVNP</sequence>
<comment type="caution">
    <text evidence="3">The sequence shown here is derived from an EMBL/GenBank/DDBJ whole genome shotgun (WGS) entry which is preliminary data.</text>
</comment>
<feature type="domain" description="Integrase catalytic" evidence="2">
    <location>
        <begin position="75"/>
        <end position="261"/>
    </location>
</feature>
<dbReference type="InterPro" id="IPR036397">
    <property type="entry name" value="RNaseH_sf"/>
</dbReference>
<evidence type="ECO:0000313" key="4">
    <source>
        <dbReference type="Proteomes" id="UP001189429"/>
    </source>
</evidence>
<protein>
    <recommendedName>
        <fullName evidence="2">Integrase catalytic domain-containing protein</fullName>
    </recommendedName>
</protein>
<organism evidence="3 4">
    <name type="scientific">Prorocentrum cordatum</name>
    <dbReference type="NCBI Taxonomy" id="2364126"/>
    <lineage>
        <taxon>Eukaryota</taxon>
        <taxon>Sar</taxon>
        <taxon>Alveolata</taxon>
        <taxon>Dinophyceae</taxon>
        <taxon>Prorocentrales</taxon>
        <taxon>Prorocentraceae</taxon>
        <taxon>Prorocentrum</taxon>
    </lineage>
</organism>
<evidence type="ECO:0000259" key="2">
    <source>
        <dbReference type="PROSITE" id="PS50994"/>
    </source>
</evidence>
<evidence type="ECO:0000256" key="1">
    <source>
        <dbReference type="SAM" id="MobiDB-lite"/>
    </source>
</evidence>
<dbReference type="PROSITE" id="PS50994">
    <property type="entry name" value="INTEGRASE"/>
    <property type="match status" value="1"/>
</dbReference>
<accession>A0ABN9W579</accession>
<dbReference type="InterPro" id="IPR001584">
    <property type="entry name" value="Integrase_cat-core"/>
</dbReference>
<feature type="region of interest" description="Disordered" evidence="1">
    <location>
        <begin position="1"/>
        <end position="41"/>
    </location>
</feature>
<reference evidence="3" key="1">
    <citation type="submission" date="2023-10" db="EMBL/GenBank/DDBJ databases">
        <authorList>
            <person name="Chen Y."/>
            <person name="Shah S."/>
            <person name="Dougan E. K."/>
            <person name="Thang M."/>
            <person name="Chan C."/>
        </authorList>
    </citation>
    <scope>NUCLEOTIDE SEQUENCE [LARGE SCALE GENOMIC DNA]</scope>
</reference>
<evidence type="ECO:0000313" key="3">
    <source>
        <dbReference type="EMBL" id="CAK0881210.1"/>
    </source>
</evidence>
<dbReference type="EMBL" id="CAUYUJ010018169">
    <property type="protein sequence ID" value="CAK0881210.1"/>
    <property type="molecule type" value="Genomic_DNA"/>
</dbReference>
<name>A0ABN9W579_9DINO</name>
<dbReference type="InterPro" id="IPR012337">
    <property type="entry name" value="RNaseH-like_sf"/>
</dbReference>